<protein>
    <submittedName>
        <fullName evidence="1">Uncharacterized protein</fullName>
    </submittedName>
</protein>
<keyword evidence="2" id="KW-1185">Reference proteome</keyword>
<dbReference type="Proteomes" id="UP000285112">
    <property type="component" value="Unassembled WGS sequence"/>
</dbReference>
<evidence type="ECO:0000313" key="1">
    <source>
        <dbReference type="EMBL" id="RJQ91266.1"/>
    </source>
</evidence>
<name>A0A419IBD8_9PSEU</name>
<comment type="caution">
    <text evidence="1">The sequence shown here is derived from an EMBL/GenBank/DDBJ whole genome shotgun (WGS) entry which is preliminary data.</text>
</comment>
<sequence>MSTPEATERAMPLISDGLRRARHRDPGAITTAFADRTRRPLVRGDGEMERVLAAATFRTVTRMASGSALIDNVGLAKSRPAVATGPPAGSDWMSVKGPFTDSESVKGPFTDFGEAAELPVVRVPV</sequence>
<dbReference type="AlphaFoldDB" id="A0A419IBD8"/>
<dbReference type="OrthoDB" id="3726202at2"/>
<accession>A0A419IBD8</accession>
<reference evidence="1 2" key="1">
    <citation type="submission" date="2018-09" db="EMBL/GenBank/DDBJ databases">
        <title>YIM PH 21725 draft genome.</title>
        <authorList>
            <person name="Miao C."/>
        </authorList>
    </citation>
    <scope>NUCLEOTIDE SEQUENCE [LARGE SCALE GENOMIC DNA]</scope>
    <source>
        <strain evidence="2">YIM PH21725</strain>
    </source>
</reference>
<gene>
    <name evidence="1" type="ORF">D5S19_02025</name>
</gene>
<dbReference type="RefSeq" id="WP_120021608.1">
    <property type="nucleotide sequence ID" value="NZ_QZFV01000021.1"/>
</dbReference>
<dbReference type="EMBL" id="QZFV01000021">
    <property type="protein sequence ID" value="RJQ91266.1"/>
    <property type="molecule type" value="Genomic_DNA"/>
</dbReference>
<evidence type="ECO:0000313" key="2">
    <source>
        <dbReference type="Proteomes" id="UP000285112"/>
    </source>
</evidence>
<proteinExistence type="predicted"/>
<organism evidence="1 2">
    <name type="scientific">Amycolatopsis panacis</name>
    <dbReference type="NCBI Taxonomy" id="2340917"/>
    <lineage>
        <taxon>Bacteria</taxon>
        <taxon>Bacillati</taxon>
        <taxon>Actinomycetota</taxon>
        <taxon>Actinomycetes</taxon>
        <taxon>Pseudonocardiales</taxon>
        <taxon>Pseudonocardiaceae</taxon>
        <taxon>Amycolatopsis</taxon>
    </lineage>
</organism>